<keyword evidence="3" id="KW-0813">Transport</keyword>
<evidence type="ECO:0000256" key="12">
    <source>
        <dbReference type="SAM" id="Phobius"/>
    </source>
</evidence>
<keyword evidence="7" id="KW-0915">Sodium</keyword>
<evidence type="ECO:0000256" key="8">
    <source>
        <dbReference type="ARBA" id="ARBA00023065"/>
    </source>
</evidence>
<evidence type="ECO:0000256" key="6">
    <source>
        <dbReference type="ARBA" id="ARBA00022989"/>
    </source>
</evidence>
<feature type="transmembrane region" description="Helical" evidence="12">
    <location>
        <begin position="627"/>
        <end position="652"/>
    </location>
</feature>
<dbReference type="PANTHER" id="PTHR42985">
    <property type="entry name" value="SODIUM-COUPLED MONOCARBOXYLATE TRANSPORTER"/>
    <property type="match status" value="1"/>
</dbReference>
<feature type="transmembrane region" description="Helical" evidence="12">
    <location>
        <begin position="430"/>
        <end position="448"/>
    </location>
</feature>
<dbReference type="Pfam" id="PF00474">
    <property type="entry name" value="SSF"/>
    <property type="match status" value="1"/>
</dbReference>
<keyword evidence="14" id="KW-1185">Reference proteome</keyword>
<dbReference type="GO" id="GO:0005886">
    <property type="term" value="C:plasma membrane"/>
    <property type="evidence" value="ECO:0007669"/>
    <property type="project" value="UniProtKB-SubCell"/>
</dbReference>
<evidence type="ECO:0000256" key="5">
    <source>
        <dbReference type="ARBA" id="ARBA00022692"/>
    </source>
</evidence>
<dbReference type="Proteomes" id="UP000770661">
    <property type="component" value="Unassembled WGS sequence"/>
</dbReference>
<evidence type="ECO:0000256" key="7">
    <source>
        <dbReference type="ARBA" id="ARBA00023053"/>
    </source>
</evidence>
<dbReference type="InterPro" id="IPR001734">
    <property type="entry name" value="Na/solute_symporter"/>
</dbReference>
<evidence type="ECO:0000256" key="3">
    <source>
        <dbReference type="ARBA" id="ARBA00022448"/>
    </source>
</evidence>
<feature type="transmembrane region" description="Helical" evidence="12">
    <location>
        <begin position="576"/>
        <end position="607"/>
    </location>
</feature>
<evidence type="ECO:0000256" key="11">
    <source>
        <dbReference type="RuleBase" id="RU362091"/>
    </source>
</evidence>
<evidence type="ECO:0000256" key="10">
    <source>
        <dbReference type="ARBA" id="ARBA00023201"/>
    </source>
</evidence>
<dbReference type="EMBL" id="JACEEZ010007115">
    <property type="protein sequence ID" value="KAG0724277.1"/>
    <property type="molecule type" value="Genomic_DNA"/>
</dbReference>
<dbReference type="PROSITE" id="PS50283">
    <property type="entry name" value="NA_SOLUT_SYMP_3"/>
    <property type="match status" value="1"/>
</dbReference>
<keyword evidence="8" id="KW-0406">Ion transport</keyword>
<evidence type="ECO:0000256" key="4">
    <source>
        <dbReference type="ARBA" id="ARBA00022475"/>
    </source>
</evidence>
<feature type="transmembrane region" description="Helical" evidence="12">
    <location>
        <begin position="143"/>
        <end position="161"/>
    </location>
</feature>
<evidence type="ECO:0000256" key="9">
    <source>
        <dbReference type="ARBA" id="ARBA00023136"/>
    </source>
</evidence>
<comment type="caution">
    <text evidence="13">The sequence shown here is derived from an EMBL/GenBank/DDBJ whole genome shotgun (WGS) entry which is preliminary data.</text>
</comment>
<name>A0A8J5CZP6_CHIOP</name>
<feature type="transmembrane region" description="Helical" evidence="12">
    <location>
        <begin position="319"/>
        <end position="339"/>
    </location>
</feature>
<evidence type="ECO:0000256" key="2">
    <source>
        <dbReference type="ARBA" id="ARBA00006434"/>
    </source>
</evidence>
<feature type="transmembrane region" description="Helical" evidence="12">
    <location>
        <begin position="243"/>
        <end position="261"/>
    </location>
</feature>
<gene>
    <name evidence="13" type="primary">slc5a8_7</name>
    <name evidence="13" type="ORF">GWK47_005216</name>
</gene>
<reference evidence="13" key="1">
    <citation type="submission" date="2020-07" db="EMBL/GenBank/DDBJ databases">
        <title>The High-quality genome of the commercially important snow crab, Chionoecetes opilio.</title>
        <authorList>
            <person name="Jeong J.-H."/>
            <person name="Ryu S."/>
        </authorList>
    </citation>
    <scope>NUCLEOTIDE SEQUENCE</scope>
    <source>
        <strain evidence="13">MADBK_172401_WGS</strain>
        <tissue evidence="13">Digestive gland</tissue>
    </source>
</reference>
<dbReference type="Gene3D" id="1.20.1730.10">
    <property type="entry name" value="Sodium/glucose cotransporter"/>
    <property type="match status" value="1"/>
</dbReference>
<dbReference type="InterPro" id="IPR051163">
    <property type="entry name" value="Sodium:Solute_Symporter_SSF"/>
</dbReference>
<proteinExistence type="inferred from homology"/>
<evidence type="ECO:0000313" key="13">
    <source>
        <dbReference type="EMBL" id="KAG0724277.1"/>
    </source>
</evidence>
<keyword evidence="10" id="KW-0739">Sodium transport</keyword>
<organism evidence="13 14">
    <name type="scientific">Chionoecetes opilio</name>
    <name type="common">Atlantic snow crab</name>
    <name type="synonym">Cancer opilio</name>
    <dbReference type="NCBI Taxonomy" id="41210"/>
    <lineage>
        <taxon>Eukaryota</taxon>
        <taxon>Metazoa</taxon>
        <taxon>Ecdysozoa</taxon>
        <taxon>Arthropoda</taxon>
        <taxon>Crustacea</taxon>
        <taxon>Multicrustacea</taxon>
        <taxon>Malacostraca</taxon>
        <taxon>Eumalacostraca</taxon>
        <taxon>Eucarida</taxon>
        <taxon>Decapoda</taxon>
        <taxon>Pleocyemata</taxon>
        <taxon>Brachyura</taxon>
        <taxon>Eubrachyura</taxon>
        <taxon>Majoidea</taxon>
        <taxon>Majidae</taxon>
        <taxon>Chionoecetes</taxon>
    </lineage>
</organism>
<dbReference type="AlphaFoldDB" id="A0A8J5CZP6"/>
<keyword evidence="5 12" id="KW-0812">Transmembrane</keyword>
<evidence type="ECO:0000256" key="1">
    <source>
        <dbReference type="ARBA" id="ARBA00004651"/>
    </source>
</evidence>
<protein>
    <submittedName>
        <fullName evidence="13">Sodium-coupled monocarboxylate transporter 1</fullName>
    </submittedName>
</protein>
<dbReference type="GO" id="GO:0006814">
    <property type="term" value="P:sodium ion transport"/>
    <property type="evidence" value="ECO:0007669"/>
    <property type="project" value="UniProtKB-KW"/>
</dbReference>
<feature type="transmembrane region" description="Helical" evidence="12">
    <location>
        <begin position="203"/>
        <end position="222"/>
    </location>
</feature>
<comment type="similarity">
    <text evidence="2 11">Belongs to the sodium:solute symporter (SSF) (TC 2.A.21) family.</text>
</comment>
<dbReference type="InterPro" id="IPR038377">
    <property type="entry name" value="Na/Glc_symporter_sf"/>
</dbReference>
<dbReference type="OrthoDB" id="196131at2759"/>
<dbReference type="GO" id="GO:0015293">
    <property type="term" value="F:symporter activity"/>
    <property type="evidence" value="ECO:0007669"/>
    <property type="project" value="TreeGrafter"/>
</dbReference>
<dbReference type="PANTHER" id="PTHR42985:SF40">
    <property type="entry name" value="LD47995P-RELATED"/>
    <property type="match status" value="1"/>
</dbReference>
<keyword evidence="4" id="KW-1003">Cell membrane</keyword>
<keyword evidence="9 12" id="KW-0472">Membrane</keyword>
<keyword evidence="6 12" id="KW-1133">Transmembrane helix</keyword>
<feature type="transmembrane region" description="Helical" evidence="12">
    <location>
        <begin position="383"/>
        <end position="410"/>
    </location>
</feature>
<feature type="transmembrane region" description="Helical" evidence="12">
    <location>
        <begin position="273"/>
        <end position="298"/>
    </location>
</feature>
<sequence>MDWVLDKVVDQSDCGASVGNTKITDLVFADDAVIFAESLEVLVMALEALHEEAKPLGLEVSWLKTLVQVFGDLLDEAVQSVHACGEDIEILESFTYLGSAVHNDGGSRQEVLRRIGIAHGVMDSLSGSIWRCRYLCRRTKIRIFKSLVIPVLLYGCETWTLNSDLKRRINAFAVTEMATVAAISLEESLMEDLDAYKFKTADWVVFVLMLVVSVLIGVVSALRDRKKATIQDYLIGGGNMPPLAVALSLMGGWISAISILGNPTEIYFYGTQLSIALIGCIPGAIVVNKLMLPIFYNLKIVSLSEYLELRYHSTVLRKVGSFVSLLNLFLRMGMCLYAPSLALSTVTSLSTFASMAIMGAIVTFYTTIGGVKAVVYTDVLQTLLMFGGVLAVVVMCCIELGGIGKVWAIAERGDRLEFFNMNPSIYERHTFLSTLCMGFAFIINTLGISQSSYQRFASVSTFKTATGCIDSFISSWLDCGVCGSYSSSLVWSPTPPTARAILSPQARSKNPGQILPFLVKIARSHPRPVWPLCGGGVWRVLSTLSSCGNSAACMVWEDFLKPLPFFSKLSDKSATLVVKILSSFTGVLSVVLGLVMGSLGNIFHVLFSLPQLPKRDRFSGLFLTGILLPWVNAKGAFIGFLAALTFNVWMVVGNFVTGGGSPARLPLSVAGCASPRTQHWTSSPPPNSTLPPRPDIAAQLWDDEVITQPDSKHNLA</sequence>
<feature type="transmembrane region" description="Helical" evidence="12">
    <location>
        <begin position="351"/>
        <end position="371"/>
    </location>
</feature>
<accession>A0A8J5CZP6</accession>
<comment type="subcellular location">
    <subcellularLocation>
        <location evidence="1">Cell membrane</location>
        <topology evidence="1">Multi-pass membrane protein</topology>
    </subcellularLocation>
</comment>
<evidence type="ECO:0000313" key="14">
    <source>
        <dbReference type="Proteomes" id="UP000770661"/>
    </source>
</evidence>